<evidence type="ECO:0000259" key="2">
    <source>
        <dbReference type="PROSITE" id="PS50086"/>
    </source>
</evidence>
<dbReference type="AlphaFoldDB" id="A0A9W9K510"/>
<dbReference type="PANTHER" id="PTHR47219:SF9">
    <property type="entry name" value="GTPASE ACTIVATING PROTEIN AND CENTROSOME-ASSOCIATED, ISOFORM B"/>
    <property type="match status" value="1"/>
</dbReference>
<name>A0A9W9K510_9EURO</name>
<feature type="compositionally biased region" description="Low complexity" evidence="1">
    <location>
        <begin position="118"/>
        <end position="133"/>
    </location>
</feature>
<evidence type="ECO:0000313" key="4">
    <source>
        <dbReference type="Proteomes" id="UP001149165"/>
    </source>
</evidence>
<feature type="compositionally biased region" description="Polar residues" evidence="1">
    <location>
        <begin position="164"/>
        <end position="176"/>
    </location>
</feature>
<dbReference type="SMART" id="SM00164">
    <property type="entry name" value="TBC"/>
    <property type="match status" value="1"/>
</dbReference>
<keyword evidence="4" id="KW-1185">Reference proteome</keyword>
<feature type="region of interest" description="Disordered" evidence="1">
    <location>
        <begin position="399"/>
        <end position="537"/>
    </location>
</feature>
<dbReference type="InterPro" id="IPR035969">
    <property type="entry name" value="Rab-GAP_TBC_sf"/>
</dbReference>
<feature type="region of interest" description="Disordered" evidence="1">
    <location>
        <begin position="1"/>
        <end position="284"/>
    </location>
</feature>
<organism evidence="3 4">
    <name type="scientific">Penicillium angulare</name>
    <dbReference type="NCBI Taxonomy" id="116970"/>
    <lineage>
        <taxon>Eukaryota</taxon>
        <taxon>Fungi</taxon>
        <taxon>Dikarya</taxon>
        <taxon>Ascomycota</taxon>
        <taxon>Pezizomycotina</taxon>
        <taxon>Eurotiomycetes</taxon>
        <taxon>Eurotiomycetidae</taxon>
        <taxon>Eurotiales</taxon>
        <taxon>Aspergillaceae</taxon>
        <taxon>Penicillium</taxon>
    </lineage>
</organism>
<dbReference type="OrthoDB" id="294251at2759"/>
<dbReference type="FunFam" id="1.10.472.80:FF:000055">
    <property type="entry name" value="TBC domain-containing protein C1778.09"/>
    <property type="match status" value="1"/>
</dbReference>
<proteinExistence type="predicted"/>
<dbReference type="Gene3D" id="1.10.472.80">
    <property type="entry name" value="Ypt/Rab-GAP domain of gyp1p, domain 3"/>
    <property type="match status" value="1"/>
</dbReference>
<dbReference type="PROSITE" id="PS50086">
    <property type="entry name" value="TBC_RABGAP"/>
    <property type="match status" value="1"/>
</dbReference>
<feature type="domain" description="Rab-GAP TBC" evidence="2">
    <location>
        <begin position="554"/>
        <end position="747"/>
    </location>
</feature>
<dbReference type="GO" id="GO:0031267">
    <property type="term" value="F:small GTPase binding"/>
    <property type="evidence" value="ECO:0007669"/>
    <property type="project" value="TreeGrafter"/>
</dbReference>
<feature type="compositionally biased region" description="Low complexity" evidence="1">
    <location>
        <begin position="1"/>
        <end position="16"/>
    </location>
</feature>
<feature type="compositionally biased region" description="Polar residues" evidence="1">
    <location>
        <begin position="425"/>
        <end position="440"/>
    </location>
</feature>
<evidence type="ECO:0000313" key="3">
    <source>
        <dbReference type="EMBL" id="KAJ5093075.1"/>
    </source>
</evidence>
<dbReference type="Pfam" id="PF00566">
    <property type="entry name" value="RabGAP-TBC"/>
    <property type="match status" value="1"/>
</dbReference>
<dbReference type="PANTHER" id="PTHR47219">
    <property type="entry name" value="RAB GTPASE-ACTIVATING PROTEIN 1-LIKE"/>
    <property type="match status" value="1"/>
</dbReference>
<accession>A0A9W9K510</accession>
<reference evidence="3" key="1">
    <citation type="submission" date="2022-11" db="EMBL/GenBank/DDBJ databases">
        <authorList>
            <person name="Petersen C."/>
        </authorList>
    </citation>
    <scope>NUCLEOTIDE SEQUENCE</scope>
    <source>
        <strain evidence="3">IBT 30069</strain>
    </source>
</reference>
<dbReference type="Proteomes" id="UP001149165">
    <property type="component" value="Unassembled WGS sequence"/>
</dbReference>
<dbReference type="EMBL" id="JAPQKH010000006">
    <property type="protein sequence ID" value="KAJ5093075.1"/>
    <property type="molecule type" value="Genomic_DNA"/>
</dbReference>
<feature type="region of interest" description="Disordered" evidence="1">
    <location>
        <begin position="751"/>
        <end position="772"/>
    </location>
</feature>
<feature type="compositionally biased region" description="Basic and acidic residues" evidence="1">
    <location>
        <begin position="134"/>
        <end position="155"/>
    </location>
</feature>
<dbReference type="InterPro" id="IPR000195">
    <property type="entry name" value="Rab-GAP-TBC_dom"/>
</dbReference>
<dbReference type="GO" id="GO:0005096">
    <property type="term" value="F:GTPase activator activity"/>
    <property type="evidence" value="ECO:0007669"/>
    <property type="project" value="TreeGrafter"/>
</dbReference>
<gene>
    <name evidence="3" type="ORF">N7456_008936</name>
</gene>
<dbReference type="InterPro" id="IPR050302">
    <property type="entry name" value="Rab_GAP_TBC_domain"/>
</dbReference>
<dbReference type="Gene3D" id="1.10.8.270">
    <property type="entry name" value="putative rabgap domain of human tbc1 domain family member 14 like domains"/>
    <property type="match status" value="1"/>
</dbReference>
<comment type="caution">
    <text evidence="3">The sequence shown here is derived from an EMBL/GenBank/DDBJ whole genome shotgun (WGS) entry which is preliminary data.</text>
</comment>
<feature type="region of interest" description="Disordered" evidence="1">
    <location>
        <begin position="334"/>
        <end position="362"/>
    </location>
</feature>
<evidence type="ECO:0000256" key="1">
    <source>
        <dbReference type="SAM" id="MobiDB-lite"/>
    </source>
</evidence>
<protein>
    <recommendedName>
        <fullName evidence="2">Rab-GAP TBC domain-containing protein</fullName>
    </recommendedName>
</protein>
<feature type="compositionally biased region" description="Basic and acidic residues" evidence="1">
    <location>
        <begin position="353"/>
        <end position="362"/>
    </location>
</feature>
<feature type="compositionally biased region" description="Low complexity" evidence="1">
    <location>
        <begin position="441"/>
        <end position="455"/>
    </location>
</feature>
<sequence>MVDQSSTSLSPVPSESRPTLRAVPYENTVAVERPVAIRSVSLPTPDDAPPDPNGRSLSTSAASYGVDDRPASARSARKNTIETLSPRGDARTRRSMDERPSSKAPSLRSVPSIVINDASARPSSRPGSRPGSRWSERKWGGLKKRSSDLEHKMSTEELPPVPQIDSSFNPISTDIPTGSLEGLGQTMKFSTRGSLIRDRTKRPILQQMDQHAEHHSEQDSNLPSDQTSIQQSIQPEPESTTTAPPRSAGTDGISDEIPKATPRPSKPEGTLRPRQTSLQCRAISADEDMLSRRVRLMYERGEDNVTDTDVAKAMASENGVLWEETTTPDIETASTPAHQLETPPPNAATRASAEVERKRMKRETQELAGGIEYWQNVGAGQVDRYGFIHATEDSAPHPIQRVTTSLLLASETPRRKRSIRPPTARASNRSFNGRSPTRNMSQSSTGPRPSSSASTNSAPIRRSTSRLRSATNHLPHNRDRKFTDEAADMLTLPTEESGEGNDTPAARAMRKKEWEREDKWTKMAKPSKKSRDGGGMKFEFDTHSSKLIERTWKGIPDRWRASAWSSFLEASAKRHPNSPTEEELVEAFHESQYVSSPDDVQIDIDVPRTITSHIMFRRRYRGGQRLLFRVLHAMSLYYPDTGYVQGMAALAATLLAYYDEEHAFVMLARLWQLRGLEQLYKSGFAGLMEALEDFEREWLAGGEVATQLNEVGIPPTAYGTRWYLTLFNYSIPFPAQLRVWDVFMLLGDAEEHPGPSRPNTSSGRKKEQPPSLNLGTFGQGLDVLHATSAALIDGMRDIILESDFENTMKVLTSWVPIKDIEMFMRVAKAEYKVHRRKKPH</sequence>
<reference evidence="3" key="2">
    <citation type="journal article" date="2023" name="IMA Fungus">
        <title>Comparative genomic study of the Penicillium genus elucidates a diverse pangenome and 15 lateral gene transfer events.</title>
        <authorList>
            <person name="Petersen C."/>
            <person name="Sorensen T."/>
            <person name="Nielsen M.R."/>
            <person name="Sondergaard T.E."/>
            <person name="Sorensen J.L."/>
            <person name="Fitzpatrick D.A."/>
            <person name="Frisvad J.C."/>
            <person name="Nielsen K.L."/>
        </authorList>
    </citation>
    <scope>NUCLEOTIDE SEQUENCE</scope>
    <source>
        <strain evidence="3">IBT 30069</strain>
    </source>
</reference>
<feature type="compositionally biased region" description="Polar residues" evidence="1">
    <location>
        <begin position="219"/>
        <end position="244"/>
    </location>
</feature>
<dbReference type="FunFam" id="1.10.8.270:FF:000023">
    <property type="entry name" value="TBC domain-containing protein C1778.09"/>
    <property type="match status" value="1"/>
</dbReference>
<feature type="compositionally biased region" description="Basic and acidic residues" evidence="1">
    <location>
        <begin position="88"/>
        <end position="101"/>
    </location>
</feature>
<dbReference type="SUPFAM" id="SSF47923">
    <property type="entry name" value="Ypt/Rab-GAP domain of gyp1p"/>
    <property type="match status" value="2"/>
</dbReference>
<feature type="compositionally biased region" description="Basic and acidic residues" evidence="1">
    <location>
        <begin position="511"/>
        <end position="521"/>
    </location>
</feature>